<evidence type="ECO:0000313" key="2">
    <source>
        <dbReference type="Proteomes" id="UP001234297"/>
    </source>
</evidence>
<gene>
    <name evidence="1" type="ORF">MRB53_009460</name>
</gene>
<name>A0ACC2LPS0_PERAE</name>
<sequence length="131" mass="14233">MGTNQVLCNKDEENFTIILLLQETGTLIILSDVIPQPPFPCSLTVVAHFRIRASNHFAWPTDSPFLRPNPESLDHFMLGIIQELSVCGYKRAPGSCEQGLLGSMAGISTRDMSPLPGIVGAVENGGKARRI</sequence>
<proteinExistence type="predicted"/>
<evidence type="ECO:0000313" key="1">
    <source>
        <dbReference type="EMBL" id="KAJ8635193.1"/>
    </source>
</evidence>
<dbReference type="EMBL" id="CM056811">
    <property type="protein sequence ID" value="KAJ8635193.1"/>
    <property type="molecule type" value="Genomic_DNA"/>
</dbReference>
<keyword evidence="2" id="KW-1185">Reference proteome</keyword>
<organism evidence="1 2">
    <name type="scientific">Persea americana</name>
    <name type="common">Avocado</name>
    <dbReference type="NCBI Taxonomy" id="3435"/>
    <lineage>
        <taxon>Eukaryota</taxon>
        <taxon>Viridiplantae</taxon>
        <taxon>Streptophyta</taxon>
        <taxon>Embryophyta</taxon>
        <taxon>Tracheophyta</taxon>
        <taxon>Spermatophyta</taxon>
        <taxon>Magnoliopsida</taxon>
        <taxon>Magnoliidae</taxon>
        <taxon>Laurales</taxon>
        <taxon>Lauraceae</taxon>
        <taxon>Persea</taxon>
    </lineage>
</organism>
<comment type="caution">
    <text evidence="1">The sequence shown here is derived from an EMBL/GenBank/DDBJ whole genome shotgun (WGS) entry which is preliminary data.</text>
</comment>
<accession>A0ACC2LPS0</accession>
<protein>
    <submittedName>
        <fullName evidence="1">Uncharacterized protein</fullName>
    </submittedName>
</protein>
<dbReference type="Proteomes" id="UP001234297">
    <property type="component" value="Chromosome 3"/>
</dbReference>
<reference evidence="1 2" key="1">
    <citation type="journal article" date="2022" name="Hortic Res">
        <title>A haplotype resolved chromosomal level avocado genome allows analysis of novel avocado genes.</title>
        <authorList>
            <person name="Nath O."/>
            <person name="Fletcher S.J."/>
            <person name="Hayward A."/>
            <person name="Shaw L.M."/>
            <person name="Masouleh A.K."/>
            <person name="Furtado A."/>
            <person name="Henry R.J."/>
            <person name="Mitter N."/>
        </authorList>
    </citation>
    <scope>NUCLEOTIDE SEQUENCE [LARGE SCALE GENOMIC DNA]</scope>
    <source>
        <strain evidence="2">cv. Hass</strain>
    </source>
</reference>